<proteinExistence type="predicted"/>
<sequence>MTFLMVFAVTLSCLACLPALHMLADQGPSMLDAECSCSLPSRPITQCEWSSCSPRRGLLIRGHSFRRRAA</sequence>
<evidence type="ECO:0000313" key="3">
    <source>
        <dbReference type="Proteomes" id="UP000245783"/>
    </source>
</evidence>
<name>A0A316VQV9_9BASI</name>
<feature type="signal peptide" evidence="1">
    <location>
        <begin position="1"/>
        <end position="19"/>
    </location>
</feature>
<dbReference type="GeneID" id="37036721"/>
<gene>
    <name evidence="2" type="ORF">IE81DRAFT_326539</name>
</gene>
<dbReference type="Proteomes" id="UP000245783">
    <property type="component" value="Unassembled WGS sequence"/>
</dbReference>
<feature type="chain" id="PRO_5016288582" description="Secreted protein" evidence="1">
    <location>
        <begin position="20"/>
        <end position="70"/>
    </location>
</feature>
<keyword evidence="3" id="KW-1185">Reference proteome</keyword>
<reference evidence="2 3" key="1">
    <citation type="journal article" date="2018" name="Mol. Biol. Evol.">
        <title>Broad Genomic Sampling Reveals a Smut Pathogenic Ancestry of the Fungal Clade Ustilaginomycotina.</title>
        <authorList>
            <person name="Kijpornyongpan T."/>
            <person name="Mondo S.J."/>
            <person name="Barry K."/>
            <person name="Sandor L."/>
            <person name="Lee J."/>
            <person name="Lipzen A."/>
            <person name="Pangilinan J."/>
            <person name="LaButti K."/>
            <person name="Hainaut M."/>
            <person name="Henrissat B."/>
            <person name="Grigoriev I.V."/>
            <person name="Spatafora J.W."/>
            <person name="Aime M.C."/>
        </authorList>
    </citation>
    <scope>NUCLEOTIDE SEQUENCE [LARGE SCALE GENOMIC DNA]</scope>
    <source>
        <strain evidence="2 3">MCA 4658</strain>
    </source>
</reference>
<dbReference type="AlphaFoldDB" id="A0A316VQV9"/>
<protein>
    <recommendedName>
        <fullName evidence="4">Secreted protein</fullName>
    </recommendedName>
</protein>
<organism evidence="2 3">
    <name type="scientific">Ceraceosorus guamensis</name>
    <dbReference type="NCBI Taxonomy" id="1522189"/>
    <lineage>
        <taxon>Eukaryota</taxon>
        <taxon>Fungi</taxon>
        <taxon>Dikarya</taxon>
        <taxon>Basidiomycota</taxon>
        <taxon>Ustilaginomycotina</taxon>
        <taxon>Exobasidiomycetes</taxon>
        <taxon>Ceraceosorales</taxon>
        <taxon>Ceraceosoraceae</taxon>
        <taxon>Ceraceosorus</taxon>
    </lineage>
</organism>
<dbReference type="InParanoid" id="A0A316VQV9"/>
<dbReference type="RefSeq" id="XP_025366598.1">
    <property type="nucleotide sequence ID" value="XM_025514851.1"/>
</dbReference>
<keyword evidence="1" id="KW-0732">Signal</keyword>
<dbReference type="EMBL" id="KZ819467">
    <property type="protein sequence ID" value="PWN39438.1"/>
    <property type="molecule type" value="Genomic_DNA"/>
</dbReference>
<evidence type="ECO:0000256" key="1">
    <source>
        <dbReference type="SAM" id="SignalP"/>
    </source>
</evidence>
<accession>A0A316VQV9</accession>
<evidence type="ECO:0008006" key="4">
    <source>
        <dbReference type="Google" id="ProtNLM"/>
    </source>
</evidence>
<evidence type="ECO:0000313" key="2">
    <source>
        <dbReference type="EMBL" id="PWN39438.1"/>
    </source>
</evidence>